<evidence type="ECO:0000313" key="5">
    <source>
        <dbReference type="Proteomes" id="UP001396898"/>
    </source>
</evidence>
<accession>A0ABR1R7N9</accession>
<evidence type="ECO:0000256" key="3">
    <source>
        <dbReference type="SAM" id="MobiDB-lite"/>
    </source>
</evidence>
<proteinExistence type="predicted"/>
<name>A0ABR1R7N9_9PEZI</name>
<evidence type="ECO:0000313" key="4">
    <source>
        <dbReference type="EMBL" id="KAK8001747.1"/>
    </source>
</evidence>
<evidence type="ECO:0008006" key="6">
    <source>
        <dbReference type="Google" id="ProtNLM"/>
    </source>
</evidence>
<keyword evidence="5" id="KW-1185">Reference proteome</keyword>
<keyword evidence="2" id="KW-0539">Nucleus</keyword>
<feature type="compositionally biased region" description="Acidic residues" evidence="3">
    <location>
        <begin position="420"/>
        <end position="432"/>
    </location>
</feature>
<organism evidence="4 5">
    <name type="scientific">Apiospora marii</name>
    <dbReference type="NCBI Taxonomy" id="335849"/>
    <lineage>
        <taxon>Eukaryota</taxon>
        <taxon>Fungi</taxon>
        <taxon>Dikarya</taxon>
        <taxon>Ascomycota</taxon>
        <taxon>Pezizomycotina</taxon>
        <taxon>Sordariomycetes</taxon>
        <taxon>Xylariomycetidae</taxon>
        <taxon>Amphisphaeriales</taxon>
        <taxon>Apiosporaceae</taxon>
        <taxon>Apiospora</taxon>
    </lineage>
</organism>
<dbReference type="Pfam" id="PF11951">
    <property type="entry name" value="Fungal_trans_2"/>
    <property type="match status" value="1"/>
</dbReference>
<dbReference type="InterPro" id="IPR021858">
    <property type="entry name" value="Fun_TF"/>
</dbReference>
<feature type="compositionally biased region" description="Polar residues" evidence="3">
    <location>
        <begin position="48"/>
        <end position="60"/>
    </location>
</feature>
<dbReference type="Proteomes" id="UP001396898">
    <property type="component" value="Unassembled WGS sequence"/>
</dbReference>
<sequence>MWSVRSCRNCSVRGVLCDGNKPACTPCQLSGAAAATRCADDEDGPGRRSSSGATATQNVSGPAAAAAATAAGRRSGAAERRRHHRSLVKRSSFTDTVPDRDETSSTSSTNTHDNTPLTLDPVPSQYRETQLIFDGINYSPDPEIGQGPSVGPSLQDWLSLSDCRGATLTSDDPCQRIYVNLVVCTATVHRVLSEEPYYVRSSALVRRNRDLYNFKIQALQEVNEWLGQPEKQTSDSTLMCVICLLLSTMQQSAYTDWRAHLDGARKIIQMRGGLKAIITANPYFKPLLALFVAIDVMASTTTPSTHPQAANATSMALHHWEADPAIFQFNLAISCPCPEELFQALILINYLRYTTIRPELKAKRQKGTCMVLSKLKAFSVSAWASRMKGFRGWKSSGNGVDFDDDGRTRRRSPAFGSDLDSADEMMLDDEESPSQVPKEDLWLNVAIIYRAAILLYALRTLIVDVQQQQQQSNKVGQGGKDDEDVEEEEDLSYLQSEFPGIDVEALRLETRQTLIDTLTPIFADVTWAHNVAKLIFFPMFVAGMETGCREHELQAFVAGGLEHVGRTYGTLGPIAAAEELREKWAADAAEGEGAAPITWDGWFQGRPEFIFGF</sequence>
<dbReference type="PANTHER" id="PTHR37534:SF15">
    <property type="entry name" value="ZN(II)2CYS6 TRANSCRIPTION FACTOR (EUROFUNG)"/>
    <property type="match status" value="1"/>
</dbReference>
<dbReference type="EMBL" id="JAQQWI010000018">
    <property type="protein sequence ID" value="KAK8001747.1"/>
    <property type="molecule type" value="Genomic_DNA"/>
</dbReference>
<evidence type="ECO:0000256" key="1">
    <source>
        <dbReference type="ARBA" id="ARBA00004123"/>
    </source>
</evidence>
<comment type="caution">
    <text evidence="4">The sequence shown here is derived from an EMBL/GenBank/DDBJ whole genome shotgun (WGS) entry which is preliminary data.</text>
</comment>
<gene>
    <name evidence="4" type="ORF">PG991_013969</name>
</gene>
<feature type="region of interest" description="Disordered" evidence="3">
    <location>
        <begin position="38"/>
        <end position="124"/>
    </location>
</feature>
<dbReference type="PANTHER" id="PTHR37534">
    <property type="entry name" value="TRANSCRIPTIONAL ACTIVATOR PROTEIN UGA3"/>
    <property type="match status" value="1"/>
</dbReference>
<feature type="compositionally biased region" description="Low complexity" evidence="3">
    <location>
        <begin position="63"/>
        <end position="75"/>
    </location>
</feature>
<comment type="subcellular location">
    <subcellularLocation>
        <location evidence="1">Nucleus</location>
    </subcellularLocation>
</comment>
<feature type="region of interest" description="Disordered" evidence="3">
    <location>
        <begin position="401"/>
        <end position="433"/>
    </location>
</feature>
<reference evidence="4 5" key="1">
    <citation type="submission" date="2023-01" db="EMBL/GenBank/DDBJ databases">
        <title>Analysis of 21 Apiospora genomes using comparative genomics revels a genus with tremendous synthesis potential of carbohydrate active enzymes and secondary metabolites.</title>
        <authorList>
            <person name="Sorensen T."/>
        </authorList>
    </citation>
    <scope>NUCLEOTIDE SEQUENCE [LARGE SCALE GENOMIC DNA]</scope>
    <source>
        <strain evidence="4 5">CBS 20057</strain>
    </source>
</reference>
<protein>
    <recommendedName>
        <fullName evidence="6">Zn(2)-C6 fungal-type domain-containing protein</fullName>
    </recommendedName>
</protein>
<feature type="region of interest" description="Disordered" evidence="3">
    <location>
        <begin position="469"/>
        <end position="489"/>
    </location>
</feature>
<evidence type="ECO:0000256" key="2">
    <source>
        <dbReference type="ARBA" id="ARBA00023242"/>
    </source>
</evidence>